<dbReference type="Proteomes" id="UP000238954">
    <property type="component" value="Chromosome"/>
</dbReference>
<accession>A0A2S8B7E0</accession>
<name>A0A2S8B7E0_9SPHN</name>
<gene>
    <name evidence="1" type="ORF">CVO77_07475</name>
</gene>
<organism evidence="1 2">
    <name type="scientific">Sphingopyxis lindanitolerans</name>
    <dbReference type="NCBI Taxonomy" id="2054227"/>
    <lineage>
        <taxon>Bacteria</taxon>
        <taxon>Pseudomonadati</taxon>
        <taxon>Pseudomonadota</taxon>
        <taxon>Alphaproteobacteria</taxon>
        <taxon>Sphingomonadales</taxon>
        <taxon>Sphingomonadaceae</taxon>
        <taxon>Sphingopyxis</taxon>
    </lineage>
</organism>
<comment type="caution">
    <text evidence="1">The sequence shown here is derived from an EMBL/GenBank/DDBJ whole genome shotgun (WGS) entry which is preliminary data.</text>
</comment>
<evidence type="ECO:0000313" key="2">
    <source>
        <dbReference type="Proteomes" id="UP000238954"/>
    </source>
</evidence>
<sequence length="64" mass="7148">MKNCDSGRRPSDAGAAFRPFYFGDYGACKHTLATIVMLKQVQVTKEQMRSADSRVFANDMAPLF</sequence>
<dbReference type="RefSeq" id="WP_105998579.1">
    <property type="nucleotide sequence ID" value="NZ_CM009578.1"/>
</dbReference>
<dbReference type="EMBL" id="PHFW01000002">
    <property type="protein sequence ID" value="PQM28325.1"/>
    <property type="molecule type" value="Genomic_DNA"/>
</dbReference>
<evidence type="ECO:0000313" key="1">
    <source>
        <dbReference type="EMBL" id="PQM28325.1"/>
    </source>
</evidence>
<protein>
    <submittedName>
        <fullName evidence="1">Uncharacterized protein</fullName>
    </submittedName>
</protein>
<keyword evidence="2" id="KW-1185">Reference proteome</keyword>
<proteinExistence type="predicted"/>
<dbReference type="AlphaFoldDB" id="A0A2S8B7E0"/>
<reference evidence="2" key="1">
    <citation type="submission" date="2017-11" db="EMBL/GenBank/DDBJ databases">
        <title>The complete genome sequence of Sphingopyxis pomeranensis sp. nov. strain WS5A3p.</title>
        <authorList>
            <person name="Kaminski M.A."/>
        </authorList>
    </citation>
    <scope>NUCLEOTIDE SEQUENCE [LARGE SCALE GENOMIC DNA]</scope>
    <source>
        <strain evidence="2">WS5A3p</strain>
    </source>
</reference>